<gene>
    <name evidence="1" type="ORF">PCO31010_04536</name>
</gene>
<accession>A0A5E4YHA9</accession>
<sequence length="69" mass="7891">MTYDDLRCELERLVETYVSDALERGRLLILVKADEIPVKGILSDLNHYMPDAISDSDADVIKEIVFNFC</sequence>
<reference evidence="1 2" key="1">
    <citation type="submission" date="2019-08" db="EMBL/GenBank/DDBJ databases">
        <authorList>
            <person name="Peeters C."/>
        </authorList>
    </citation>
    <scope>NUCLEOTIDE SEQUENCE [LARGE SCALE GENOMIC DNA]</scope>
    <source>
        <strain evidence="1 2">LMG 31010</strain>
    </source>
</reference>
<name>A0A5E4YHA9_9BURK</name>
<evidence type="ECO:0000313" key="2">
    <source>
        <dbReference type="Proteomes" id="UP000343335"/>
    </source>
</evidence>
<proteinExistence type="predicted"/>
<evidence type="ECO:0000313" key="1">
    <source>
        <dbReference type="EMBL" id="VVE48131.1"/>
    </source>
</evidence>
<protein>
    <submittedName>
        <fullName evidence="1">Uncharacterized protein</fullName>
    </submittedName>
</protein>
<organism evidence="1 2">
    <name type="scientific">Pandoraea commovens</name>
    <dbReference type="NCBI Taxonomy" id="2508289"/>
    <lineage>
        <taxon>Bacteria</taxon>
        <taxon>Pseudomonadati</taxon>
        <taxon>Pseudomonadota</taxon>
        <taxon>Betaproteobacteria</taxon>
        <taxon>Burkholderiales</taxon>
        <taxon>Burkholderiaceae</taxon>
        <taxon>Pandoraea</taxon>
    </lineage>
</organism>
<dbReference type="Proteomes" id="UP000343335">
    <property type="component" value="Unassembled WGS sequence"/>
</dbReference>
<dbReference type="AlphaFoldDB" id="A0A5E4YHA9"/>
<dbReference type="EMBL" id="CABPSA010000009">
    <property type="protein sequence ID" value="VVE48131.1"/>
    <property type="molecule type" value="Genomic_DNA"/>
</dbReference>